<feature type="compositionally biased region" description="Basic residues" evidence="1">
    <location>
        <begin position="17"/>
        <end position="29"/>
    </location>
</feature>
<keyword evidence="3" id="KW-1185">Reference proteome</keyword>
<accession>A0AAE1CXI2</accession>
<reference evidence="2" key="1">
    <citation type="journal article" date="2023" name="G3 (Bethesda)">
        <title>A reference genome for the long-term kleptoplast-retaining sea slug Elysia crispata morphotype clarki.</title>
        <authorList>
            <person name="Eastman K.E."/>
            <person name="Pendleton A.L."/>
            <person name="Shaikh M.A."/>
            <person name="Suttiyut T."/>
            <person name="Ogas R."/>
            <person name="Tomko P."/>
            <person name="Gavelis G."/>
            <person name="Widhalm J.R."/>
            <person name="Wisecaver J.H."/>
        </authorList>
    </citation>
    <scope>NUCLEOTIDE SEQUENCE</scope>
    <source>
        <strain evidence="2">ECLA1</strain>
    </source>
</reference>
<dbReference type="Proteomes" id="UP001283361">
    <property type="component" value="Unassembled WGS sequence"/>
</dbReference>
<evidence type="ECO:0000313" key="3">
    <source>
        <dbReference type="Proteomes" id="UP001283361"/>
    </source>
</evidence>
<gene>
    <name evidence="2" type="ORF">RRG08_064014</name>
</gene>
<feature type="region of interest" description="Disordered" evidence="1">
    <location>
        <begin position="17"/>
        <end position="55"/>
    </location>
</feature>
<name>A0AAE1CXI2_9GAST</name>
<dbReference type="AlphaFoldDB" id="A0AAE1CXI2"/>
<evidence type="ECO:0000256" key="1">
    <source>
        <dbReference type="SAM" id="MobiDB-lite"/>
    </source>
</evidence>
<organism evidence="2 3">
    <name type="scientific">Elysia crispata</name>
    <name type="common">lettuce slug</name>
    <dbReference type="NCBI Taxonomy" id="231223"/>
    <lineage>
        <taxon>Eukaryota</taxon>
        <taxon>Metazoa</taxon>
        <taxon>Spiralia</taxon>
        <taxon>Lophotrochozoa</taxon>
        <taxon>Mollusca</taxon>
        <taxon>Gastropoda</taxon>
        <taxon>Heterobranchia</taxon>
        <taxon>Euthyneura</taxon>
        <taxon>Panpulmonata</taxon>
        <taxon>Sacoglossa</taxon>
        <taxon>Placobranchoidea</taxon>
        <taxon>Plakobranchidae</taxon>
        <taxon>Elysia</taxon>
    </lineage>
</organism>
<proteinExistence type="predicted"/>
<comment type="caution">
    <text evidence="2">The sequence shown here is derived from an EMBL/GenBank/DDBJ whole genome shotgun (WGS) entry which is preliminary data.</text>
</comment>
<protein>
    <submittedName>
        <fullName evidence="2">Uncharacterized protein</fullName>
    </submittedName>
</protein>
<dbReference type="EMBL" id="JAWDGP010006323">
    <property type="protein sequence ID" value="KAK3743158.1"/>
    <property type="molecule type" value="Genomic_DNA"/>
</dbReference>
<evidence type="ECO:0000313" key="2">
    <source>
        <dbReference type="EMBL" id="KAK3743158.1"/>
    </source>
</evidence>
<sequence length="82" mass="9251">MVVGKDIKRHNMARFRCKQQTKSSRHKKKYDKDPNFSKALGGVPGNECEKDKRLTPCGDQRTNALIEAEPEALISQPQIGLI</sequence>